<dbReference type="Proteomes" id="UP000300237">
    <property type="component" value="Chromosome"/>
</dbReference>
<dbReference type="EMBL" id="CQQC01000784">
    <property type="protein sequence ID" value="CNV40983.1"/>
    <property type="molecule type" value="Genomic_DNA"/>
</dbReference>
<sequence length="73" mass="8088">MSDVLIRDIPDDVLASLDAIAARLGLSRTEYIRRRLAQDAQTARVTVTAADLRRLRGAVAGLGDPELMRQAWR</sequence>
<dbReference type="EMBL" id="JAGIZI010000001">
    <property type="protein sequence ID" value="MBP0681575.1"/>
    <property type="molecule type" value="Genomic_DNA"/>
</dbReference>
<dbReference type="EMBL" id="COPH01000029">
    <property type="protein sequence ID" value="CLW78063.1"/>
    <property type="molecule type" value="Genomic_DNA"/>
</dbReference>
<dbReference type="Proteomes" id="UP000044938">
    <property type="component" value="Unassembled WGS sequence"/>
</dbReference>
<dbReference type="Proteomes" id="UP000039217">
    <property type="component" value="Unassembled WGS sequence"/>
</dbReference>
<dbReference type="Proteomes" id="UP000049023">
    <property type="component" value="Unassembled WGS sequence"/>
</dbReference>
<evidence type="ECO:0000313" key="28">
    <source>
        <dbReference type="Proteomes" id="UP000048948"/>
    </source>
</evidence>
<evidence type="ECO:0000313" key="9">
    <source>
        <dbReference type="EMBL" id="CNV40983.1"/>
    </source>
</evidence>
<dbReference type="EMBL" id="CSAD01000300">
    <property type="protein sequence ID" value="COV68281.1"/>
    <property type="molecule type" value="Genomic_DNA"/>
</dbReference>
<evidence type="ECO:0000313" key="35">
    <source>
        <dbReference type="Proteomes" id="UP000671119"/>
    </source>
</evidence>
<evidence type="ECO:0000313" key="14">
    <source>
        <dbReference type="EMBL" id="COW81593.1"/>
    </source>
</evidence>
<reference evidence="16 32" key="4">
    <citation type="submission" date="2016-04" db="EMBL/GenBank/DDBJ databases">
        <authorList>
            <person name="Bigi M."/>
            <person name="Bigi F."/>
            <person name="Soria M.A."/>
        </authorList>
    </citation>
    <scope>NUCLEOTIDE SEQUENCE [LARGE SCALE GENOMIC DNA]</scope>
    <source>
        <strain evidence="16 32">6548</strain>
    </source>
</reference>
<dbReference type="Proteomes" id="UP000045842">
    <property type="component" value="Unassembled WGS sequence"/>
</dbReference>
<dbReference type="SUPFAM" id="SSF47598">
    <property type="entry name" value="Ribbon-helix-helix"/>
    <property type="match status" value="1"/>
</dbReference>
<reference evidence="15 35" key="9">
    <citation type="submission" date="2021-03" db="EMBL/GenBank/DDBJ databases">
        <title>Whole Genome Sequencing of Mycobacterium tuberculosis clinical isolates from Arunachal Pradesh, India.</title>
        <authorList>
            <person name="Singh S."/>
            <person name="Mudliar S.R."/>
            <person name="Kulsum U."/>
            <person name="Rufai S.B."/>
            <person name="Singh P.K."/>
            <person name="Umpo M."/>
            <person name="Nyori M."/>
        </authorList>
    </citation>
    <scope>NUCLEOTIDE SEQUENCE [LARGE SCALE GENOMIC DNA]</scope>
    <source>
        <strain evidence="15 35">OMICS/BPL/0142/20/SP</strain>
    </source>
</reference>
<evidence type="ECO:0000313" key="3">
    <source>
        <dbReference type="EMBL" id="CFE50019.1"/>
    </source>
</evidence>
<evidence type="ECO:0000313" key="32">
    <source>
        <dbReference type="Proteomes" id="UP000189452"/>
    </source>
</evidence>
<dbReference type="Pfam" id="PF01402">
    <property type="entry name" value="RHH_1"/>
    <property type="match status" value="1"/>
</dbReference>
<reference evidence="17" key="7">
    <citation type="submission" date="2018-07" db="EMBL/GenBank/DDBJ databases">
        <authorList>
            <person name="Shah S."/>
            <person name="Brown T."/>
            <person name="Auld S."/>
            <person name="Bratton K."/>
            <person name="Narechania A."/>
            <person name="Mathema B."/>
            <person name="Gandhi N."/>
        </authorList>
    </citation>
    <scope>NUCLEOTIDE SEQUENCE</scope>
    <source>
        <strain evidence="17">32301_S10</strain>
    </source>
</reference>
<evidence type="ECO:0000313" key="23">
    <source>
        <dbReference type="Proteomes" id="UP000045842"/>
    </source>
</evidence>
<organism evidence="14 20">
    <name type="scientific">Mycobacterium tuberculosis</name>
    <dbReference type="NCBI Taxonomy" id="1773"/>
    <lineage>
        <taxon>Bacteria</taxon>
        <taxon>Bacillati</taxon>
        <taxon>Actinomycetota</taxon>
        <taxon>Actinomycetes</taxon>
        <taxon>Mycobacteriales</taxon>
        <taxon>Mycobacteriaceae</taxon>
        <taxon>Mycobacterium</taxon>
        <taxon>Mycobacterium tuberculosis complex</taxon>
    </lineage>
</organism>
<evidence type="ECO:0000313" key="6">
    <source>
        <dbReference type="EMBL" id="CKR94204.1"/>
    </source>
</evidence>
<dbReference type="Proteomes" id="UP000050139">
    <property type="component" value="Unassembled WGS sequence"/>
</dbReference>
<dbReference type="Proteomes" id="UP000046680">
    <property type="component" value="Unassembled WGS sequence"/>
</dbReference>
<proteinExistence type="predicted"/>
<evidence type="ECO:0000313" key="24">
    <source>
        <dbReference type="Proteomes" id="UP000046680"/>
    </source>
</evidence>
<evidence type="ECO:0000313" key="25">
    <source>
        <dbReference type="Proteomes" id="UP000046947"/>
    </source>
</evidence>
<evidence type="ECO:0000313" key="18">
    <source>
        <dbReference type="EMBL" id="VCU48527.1"/>
    </source>
</evidence>
<evidence type="ECO:0000313" key="21">
    <source>
        <dbReference type="Proteomes" id="UP000039217"/>
    </source>
</evidence>
<evidence type="ECO:0000313" key="4">
    <source>
        <dbReference type="EMBL" id="CFS11897.1"/>
    </source>
</evidence>
<dbReference type="SMR" id="A0A045J349"/>
<dbReference type="Proteomes" id="UP000038802">
    <property type="component" value="Unassembled WGS sequence"/>
</dbReference>
<evidence type="ECO:0000313" key="2">
    <source>
        <dbReference type="EMBL" id="CFE39906.1"/>
    </source>
</evidence>
<dbReference type="EMBL" id="CNFU01000491">
    <property type="protein sequence ID" value="CKR94204.1"/>
    <property type="molecule type" value="Genomic_DNA"/>
</dbReference>
<dbReference type="Proteomes" id="UP000671119">
    <property type="component" value="Unassembled WGS sequence"/>
</dbReference>
<dbReference type="OMA" id="VMESAWR"/>
<dbReference type="Proteomes" id="UP000046947">
    <property type="component" value="Unassembled WGS sequence"/>
</dbReference>
<evidence type="ECO:0000313" key="26">
    <source>
        <dbReference type="Proteomes" id="UP000048289"/>
    </source>
</evidence>
<dbReference type="InterPro" id="IPR002145">
    <property type="entry name" value="CopG"/>
</dbReference>
<dbReference type="EMBL" id="CSAE01000296">
    <property type="protein sequence ID" value="COW05155.1"/>
    <property type="molecule type" value="Genomic_DNA"/>
</dbReference>
<evidence type="ECO:0000313" key="31">
    <source>
        <dbReference type="Proteomes" id="UP000050164"/>
    </source>
</evidence>
<evidence type="ECO:0000313" key="34">
    <source>
        <dbReference type="Proteomes" id="UP000300237"/>
    </source>
</evidence>
<reference evidence="14 30" key="1">
    <citation type="submission" date="2015-03" db="EMBL/GenBank/DDBJ databases">
        <authorList>
            <consortium name="Pathogen Informatics"/>
            <person name="Murphy D."/>
        </authorList>
    </citation>
    <scope>NUCLEOTIDE SEQUENCE</scope>
    <source>
        <strain evidence="8 30">0268S</strain>
        <strain evidence="14">N09902308</strain>
    </source>
</reference>
<dbReference type="Gene3D" id="1.10.1220.10">
    <property type="entry name" value="Met repressor-like"/>
    <property type="match status" value="1"/>
</dbReference>
<dbReference type="EMBL" id="CHKL01000432">
    <property type="protein sequence ID" value="COW76967.1"/>
    <property type="molecule type" value="Genomic_DNA"/>
</dbReference>
<dbReference type="EMBL" id="LR027516">
    <property type="protein sequence ID" value="VCU48527.1"/>
    <property type="molecule type" value="Genomic_DNA"/>
</dbReference>
<dbReference type="RefSeq" id="WP_003401563.1">
    <property type="nucleotide sequence ID" value="NZ_AP017901.1"/>
</dbReference>
<dbReference type="EMBL" id="CFOE01000289">
    <property type="protein sequence ID" value="CFE39906.1"/>
    <property type="molecule type" value="Genomic_DNA"/>
</dbReference>
<evidence type="ECO:0000313" key="5">
    <source>
        <dbReference type="EMBL" id="CKR86240.1"/>
    </source>
</evidence>
<evidence type="ECO:0000313" key="33">
    <source>
        <dbReference type="Proteomes" id="UP000256381"/>
    </source>
</evidence>
<reference evidence="16 32" key="6">
    <citation type="submission" date="2017-02" db="EMBL/GenBank/DDBJ databases">
        <title>Protein polymorphisms may explain contrasting epidemiological fitness of two variants of a multidrug-resistant Mycobacterium tuberculosis strain.</title>
        <authorList>
            <person name="Bigi M.M."/>
            <person name="Lopez B."/>
            <person name="Blanco F.C."/>
            <person name="Sasiain M.C."/>
            <person name="De La Barrera S."/>
            <person name="Ritacco V."/>
            <person name="Bigi F."/>
            <person name="Soria M.A."/>
        </authorList>
    </citation>
    <scope>NUCLEOTIDE SEQUENCE [LARGE SCALE GENOMIC DNA]</scope>
    <source>
        <strain evidence="16 32">6548</strain>
    </source>
</reference>
<evidence type="ECO:0000313" key="16">
    <source>
        <dbReference type="EMBL" id="OMH58174.1"/>
    </source>
</evidence>
<dbReference type="STRING" id="115862.BBG46_01695"/>
<dbReference type="EMBL" id="CNFT01000616">
    <property type="protein sequence ID" value="CKS02714.1"/>
    <property type="molecule type" value="Genomic_DNA"/>
</dbReference>
<evidence type="ECO:0000313" key="11">
    <source>
        <dbReference type="EMBL" id="COW05155.1"/>
    </source>
</evidence>
<dbReference type="Proteomes" id="UP000256381">
    <property type="component" value="Unassembled WGS sequence"/>
</dbReference>
<dbReference type="EMBL" id="LWDQ01000001">
    <property type="protein sequence ID" value="OMH58174.1"/>
    <property type="molecule type" value="Genomic_DNA"/>
</dbReference>
<dbReference type="Proteomes" id="UP000189452">
    <property type="component" value="Chromosome"/>
</dbReference>
<evidence type="ECO:0000313" key="17">
    <source>
        <dbReference type="EMBL" id="REQ50593.1"/>
    </source>
</evidence>
<evidence type="ECO:0000313" key="7">
    <source>
        <dbReference type="EMBL" id="CKS02714.1"/>
    </source>
</evidence>
<evidence type="ECO:0000313" key="22">
    <source>
        <dbReference type="Proteomes" id="UP000044938"/>
    </source>
</evidence>
<dbReference type="Proteomes" id="UP000048600">
    <property type="component" value="Unassembled WGS sequence"/>
</dbReference>
<gene>
    <name evidence="14" type="primary">vapB2</name>
    <name evidence="16" type="ORF">A4S10_00322</name>
    <name evidence="18" type="ORF">DKC2_0329</name>
    <name evidence="17" type="ORF">DSJ38_14180</name>
    <name evidence="4" type="ORF">ERS007657_04109</name>
    <name evidence="9" type="ORF">ERS007661_02300</name>
    <name evidence="10" type="ORF">ERS007679_02279</name>
    <name evidence="2" type="ORF">ERS007681_02295</name>
    <name evidence="3" type="ORF">ERS007688_01624</name>
    <name evidence="11" type="ORF">ERS007703_02627</name>
    <name evidence="12" type="ORF">ERS007720_02198</name>
    <name evidence="14" type="ORF">ERS007739_00130</name>
    <name evidence="13" type="ORF">ERS007741_03114</name>
    <name evidence="5" type="ORF">ERS027646_00829</name>
    <name evidence="7" type="ORF">ERS027659_02536</name>
    <name evidence="6" type="ORF">ERS027661_02363</name>
    <name evidence="8" type="ORF">ERS094118_03285</name>
    <name evidence="15" type="ORF">J8J21_00175</name>
</gene>
<dbReference type="EMBL" id="CSAJ01000266">
    <property type="protein sequence ID" value="COW27144.1"/>
    <property type="molecule type" value="Genomic_DNA"/>
</dbReference>
<evidence type="ECO:0000313" key="20">
    <source>
        <dbReference type="Proteomes" id="UP000039021"/>
    </source>
</evidence>
<name>A0A045J349_MYCTX</name>
<evidence type="ECO:0000259" key="1">
    <source>
        <dbReference type="Pfam" id="PF01402"/>
    </source>
</evidence>
<dbReference type="InterPro" id="IPR013321">
    <property type="entry name" value="Arc_rbn_hlx_hlx"/>
</dbReference>
<evidence type="ECO:0000313" key="13">
    <source>
        <dbReference type="EMBL" id="COW76967.1"/>
    </source>
</evidence>
<dbReference type="InterPro" id="IPR010985">
    <property type="entry name" value="Ribbon_hlx_hlx"/>
</dbReference>
<evidence type="ECO:0000313" key="27">
    <source>
        <dbReference type="Proteomes" id="UP000048600"/>
    </source>
</evidence>
<accession>A0A045J349</accession>
<reference evidence="19 20" key="2">
    <citation type="submission" date="2015-03" db="EMBL/GenBank/DDBJ databases">
        <authorList>
            <consortium name="Pathogen Informatics"/>
        </authorList>
    </citation>
    <scope>NUCLEOTIDE SEQUENCE [LARGE SCALE GENOMIC DNA]</scope>
    <source>
        <strain evidence="5 28">Bir 172</strain>
        <strain evidence="7 31">Bir 185</strain>
        <strain evidence="6 29">Bir 187</strain>
        <strain evidence="4 24">C09601061</strain>
        <strain evidence="9 21">D00501624</strain>
        <strain evidence="10 23">G09801536</strain>
        <strain evidence="2 26">G09901357</strain>
        <strain evidence="3 25">H09601792</strain>
        <strain evidence="19">K00500041</strain>
        <strain evidence="12 22">M09401471</strain>
        <strain evidence="20">N09902308</strain>
        <strain evidence="13 27">P00601463</strain>
    </source>
</reference>
<evidence type="ECO:0000313" key="19">
    <source>
        <dbReference type="Proteomes" id="UP000038802"/>
    </source>
</evidence>
<evidence type="ECO:0000313" key="8">
    <source>
        <dbReference type="EMBL" id="CLW78063.1"/>
    </source>
</evidence>
<dbReference type="Proteomes" id="UP000048948">
    <property type="component" value="Unassembled WGS sequence"/>
</dbReference>
<dbReference type="AlphaFoldDB" id="A0A045J349"/>
<evidence type="ECO:0000313" key="30">
    <source>
        <dbReference type="Proteomes" id="UP000050139"/>
    </source>
</evidence>
<dbReference type="EMBL" id="CFOH01000218">
    <property type="protein sequence ID" value="CFE50019.1"/>
    <property type="molecule type" value="Genomic_DNA"/>
</dbReference>
<evidence type="ECO:0000313" key="10">
    <source>
        <dbReference type="EMBL" id="COV68281.1"/>
    </source>
</evidence>
<dbReference type="EMBL" id="CGCX01002433">
    <property type="protein sequence ID" value="CFS11897.1"/>
    <property type="molecule type" value="Genomic_DNA"/>
</dbReference>
<reference evidence="18 34" key="8">
    <citation type="submission" date="2018-08" db="EMBL/GenBank/DDBJ databases">
        <authorList>
            <person name="Fokvardsen B D."/>
            <person name="Norman A."/>
        </authorList>
    </citation>
    <scope>NUCLEOTIDE SEQUENCE [LARGE SCALE GENOMIC DNA]</scope>
    <source>
        <strain evidence="18 34">DKC2</strain>
    </source>
</reference>
<dbReference type="Proteomes" id="UP000050164">
    <property type="component" value="Unassembled WGS sequence"/>
</dbReference>
<evidence type="ECO:0000313" key="29">
    <source>
        <dbReference type="Proteomes" id="UP000049023"/>
    </source>
</evidence>
<dbReference type="GO" id="GO:0006355">
    <property type="term" value="P:regulation of DNA-templated transcription"/>
    <property type="evidence" value="ECO:0007669"/>
    <property type="project" value="InterPro"/>
</dbReference>
<evidence type="ECO:0000313" key="15">
    <source>
        <dbReference type="EMBL" id="MBP0681575.1"/>
    </source>
</evidence>
<reference evidence="11" key="3">
    <citation type="submission" date="2015-03" db="EMBL/GenBank/DDBJ databases">
        <authorList>
            <person name="Murphy D."/>
        </authorList>
    </citation>
    <scope>NUCLEOTIDE SEQUENCE [LARGE SCALE GENOMIC DNA]</scope>
    <source>
        <strain evidence="11">K00500041</strain>
    </source>
</reference>
<protein>
    <submittedName>
        <fullName evidence="15 16">Antitoxin VapB2</fullName>
    </submittedName>
    <submittedName>
        <fullName evidence="14">Conserved protein of uncharacterized function, possible antitoxin</fullName>
    </submittedName>
</protein>
<dbReference type="Proteomes" id="UP000039021">
    <property type="component" value="Unassembled WGS sequence"/>
</dbReference>
<dbReference type="EMBL" id="QTBD01000165">
    <property type="protein sequence ID" value="REQ50593.1"/>
    <property type="molecule type" value="Genomic_DNA"/>
</dbReference>
<dbReference type="EMBL" id="CSBK01000029">
    <property type="protein sequence ID" value="COW81593.1"/>
    <property type="molecule type" value="Genomic_DNA"/>
</dbReference>
<dbReference type="PATRIC" id="fig|1773.206.peg.2373"/>
<evidence type="ECO:0000313" key="12">
    <source>
        <dbReference type="EMBL" id="COW27144.1"/>
    </source>
</evidence>
<feature type="domain" description="Ribbon-helix-helix protein CopG" evidence="1">
    <location>
        <begin position="9"/>
        <end position="37"/>
    </location>
</feature>
<dbReference type="EMBL" id="CNGE01000097">
    <property type="protein sequence ID" value="CKR86240.1"/>
    <property type="molecule type" value="Genomic_DNA"/>
</dbReference>
<reference evidence="17 33" key="5">
    <citation type="journal article" date="2017" name="N. Engl. J. Med.">
        <title>Transmission of Extensively Drug-Resistant Tuberculosis in South Africa.</title>
        <authorList>
            <person name="Shah N.S."/>
            <person name="Auld S.C."/>
            <person name="Brust J.C."/>
            <person name="Mathema B."/>
            <person name="Ismail N."/>
            <person name="Moodley P."/>
            <person name="Mlisana K."/>
            <person name="Allana S."/>
            <person name="Campbell A."/>
            <person name="Mthiyane T."/>
            <person name="Morris N."/>
            <person name="Mpangase P."/>
            <person name="van der Meulen H."/>
            <person name="Omar S.V."/>
            <person name="Brown T.S."/>
            <person name="Narechania A."/>
            <person name="Shaskina E."/>
            <person name="Kapwata T."/>
            <person name="Kreiswirth B."/>
            <person name="Gandhi N.R."/>
        </authorList>
    </citation>
    <scope>NUCLEOTIDE SEQUENCE [LARGE SCALE GENOMIC DNA]</scope>
    <source>
        <strain evidence="17 33">32301_S10</strain>
    </source>
</reference>
<dbReference type="Proteomes" id="UP000048289">
    <property type="component" value="Unassembled WGS sequence"/>
</dbReference>